<reference evidence="1 2" key="1">
    <citation type="submission" date="2023-06" db="EMBL/GenBank/DDBJ databases">
        <title>Influencing factors and mechanism of Cr(VI) reduction by facultative anaerobic Exiguobacterium sp. PY14.</title>
        <authorList>
            <person name="Zou L."/>
        </authorList>
    </citation>
    <scope>NUCLEOTIDE SEQUENCE [LARGE SCALE GENOMIC DNA]</scope>
    <source>
        <strain evidence="1 2">PY14</strain>
    </source>
</reference>
<accession>A0ABT7MPY1</accession>
<dbReference type="Gene3D" id="1.10.3450.10">
    <property type="entry name" value="TTHA0068-like"/>
    <property type="match status" value="1"/>
</dbReference>
<organism evidence="1 2">
    <name type="scientific">Exiguobacterium mexicanum</name>
    <dbReference type="NCBI Taxonomy" id="340146"/>
    <lineage>
        <taxon>Bacteria</taxon>
        <taxon>Bacillati</taxon>
        <taxon>Bacillota</taxon>
        <taxon>Bacilli</taxon>
        <taxon>Bacillales</taxon>
        <taxon>Bacillales Family XII. Incertae Sedis</taxon>
        <taxon>Exiguobacterium</taxon>
    </lineage>
</organism>
<dbReference type="EMBL" id="JASWER010000007">
    <property type="protein sequence ID" value="MDL5377247.1"/>
    <property type="molecule type" value="Genomic_DNA"/>
</dbReference>
<name>A0ABT7MPY1_9BACL</name>
<dbReference type="Pfam" id="PF03745">
    <property type="entry name" value="DUF309"/>
    <property type="match status" value="1"/>
</dbReference>
<gene>
    <name evidence="1" type="ORF">QR695_09555</name>
</gene>
<proteinExistence type="predicted"/>
<dbReference type="RefSeq" id="WP_214720416.1">
    <property type="nucleotide sequence ID" value="NZ_CP183077.1"/>
</dbReference>
<dbReference type="Proteomes" id="UP001230807">
    <property type="component" value="Unassembled WGS sequence"/>
</dbReference>
<keyword evidence="2" id="KW-1185">Reference proteome</keyword>
<sequence length="156" mass="17878">MSTPLIQYTLLFECHADYFECHEVLEEAWQDGGRQDLGYAALIQYAVAHYHARRGNMAGAKKSIAALQQKLGLAATELEGHGIDVDAFAKDLGRWPLPETLPLDNPTRQRIERLKPTFEPTTLTFDELVHKHIYRDRTPVVNERLRALEARKKARR</sequence>
<evidence type="ECO:0000313" key="2">
    <source>
        <dbReference type="Proteomes" id="UP001230807"/>
    </source>
</evidence>
<dbReference type="InterPro" id="IPR005500">
    <property type="entry name" value="DUF309"/>
</dbReference>
<comment type="caution">
    <text evidence="1">The sequence shown here is derived from an EMBL/GenBank/DDBJ whole genome shotgun (WGS) entry which is preliminary data.</text>
</comment>
<evidence type="ECO:0000313" key="1">
    <source>
        <dbReference type="EMBL" id="MDL5377247.1"/>
    </source>
</evidence>
<dbReference type="SUPFAM" id="SSF140663">
    <property type="entry name" value="TTHA0068-like"/>
    <property type="match status" value="1"/>
</dbReference>
<dbReference type="InterPro" id="IPR023203">
    <property type="entry name" value="TTHA0068_sf"/>
</dbReference>
<protein>
    <submittedName>
        <fullName evidence="1">DUF309 domain-containing protein</fullName>
    </submittedName>
</protein>